<name>A0A843WEE2_COLES</name>
<evidence type="ECO:0000313" key="1">
    <source>
        <dbReference type="EMBL" id="MQM05807.1"/>
    </source>
</evidence>
<keyword evidence="2" id="KW-1185">Reference proteome</keyword>
<evidence type="ECO:0000313" key="2">
    <source>
        <dbReference type="Proteomes" id="UP000652761"/>
    </source>
</evidence>
<protein>
    <submittedName>
        <fullName evidence="1">Uncharacterized protein</fullName>
    </submittedName>
</protein>
<sequence length="9" mass="890">MAVATPSIT</sequence>
<dbReference type="EMBL" id="NMUH01003478">
    <property type="protein sequence ID" value="MQM05807.1"/>
    <property type="molecule type" value="Genomic_DNA"/>
</dbReference>
<proteinExistence type="predicted"/>
<organism evidence="1 2">
    <name type="scientific">Colocasia esculenta</name>
    <name type="common">Wild taro</name>
    <name type="synonym">Arum esculentum</name>
    <dbReference type="NCBI Taxonomy" id="4460"/>
    <lineage>
        <taxon>Eukaryota</taxon>
        <taxon>Viridiplantae</taxon>
        <taxon>Streptophyta</taxon>
        <taxon>Embryophyta</taxon>
        <taxon>Tracheophyta</taxon>
        <taxon>Spermatophyta</taxon>
        <taxon>Magnoliopsida</taxon>
        <taxon>Liliopsida</taxon>
        <taxon>Araceae</taxon>
        <taxon>Aroideae</taxon>
        <taxon>Colocasieae</taxon>
        <taxon>Colocasia</taxon>
    </lineage>
</organism>
<gene>
    <name evidence="1" type="ORF">Taro_038623</name>
</gene>
<comment type="caution">
    <text evidence="1">The sequence shown here is derived from an EMBL/GenBank/DDBJ whole genome shotgun (WGS) entry which is preliminary data.</text>
</comment>
<accession>A0A843WEE2</accession>
<reference evidence="1" key="1">
    <citation type="submission" date="2017-07" db="EMBL/GenBank/DDBJ databases">
        <title>Taro Niue Genome Assembly and Annotation.</title>
        <authorList>
            <person name="Atibalentja N."/>
            <person name="Keating K."/>
            <person name="Fields C.J."/>
        </authorList>
    </citation>
    <scope>NUCLEOTIDE SEQUENCE</scope>
    <source>
        <strain evidence="1">Niue_2</strain>
        <tissue evidence="1">Leaf</tissue>
    </source>
</reference>
<dbReference type="Proteomes" id="UP000652761">
    <property type="component" value="Unassembled WGS sequence"/>
</dbReference>